<organism evidence="7 8">
    <name type="scientific">Lentinus brumalis</name>
    <dbReference type="NCBI Taxonomy" id="2498619"/>
    <lineage>
        <taxon>Eukaryota</taxon>
        <taxon>Fungi</taxon>
        <taxon>Dikarya</taxon>
        <taxon>Basidiomycota</taxon>
        <taxon>Agaricomycotina</taxon>
        <taxon>Agaricomycetes</taxon>
        <taxon>Polyporales</taxon>
        <taxon>Polyporaceae</taxon>
        <taxon>Lentinus</taxon>
    </lineage>
</organism>
<dbReference type="OrthoDB" id="72788at2759"/>
<dbReference type="AlphaFoldDB" id="A0A371CJG9"/>
<comment type="cofactor">
    <cofactor evidence="1">
        <name>FMN</name>
        <dbReference type="ChEBI" id="CHEBI:58210"/>
    </cofactor>
</comment>
<keyword evidence="2" id="KW-0285">Flavoprotein</keyword>
<evidence type="ECO:0000313" key="8">
    <source>
        <dbReference type="Proteomes" id="UP000256964"/>
    </source>
</evidence>
<feature type="domain" description="NADH:flavin oxidoreductase/NADH oxidase N-terminal" evidence="6">
    <location>
        <begin position="40"/>
        <end position="212"/>
    </location>
</feature>
<dbReference type="InterPro" id="IPR013785">
    <property type="entry name" value="Aldolase_TIM"/>
</dbReference>
<evidence type="ECO:0000256" key="2">
    <source>
        <dbReference type="ARBA" id="ARBA00022630"/>
    </source>
</evidence>
<evidence type="ECO:0000256" key="3">
    <source>
        <dbReference type="ARBA" id="ARBA00022643"/>
    </source>
</evidence>
<dbReference type="PANTHER" id="PTHR43303">
    <property type="entry name" value="NADPH DEHYDROGENASE C23G7.10C-RELATED"/>
    <property type="match status" value="1"/>
</dbReference>
<evidence type="ECO:0000256" key="5">
    <source>
        <dbReference type="ARBA" id="ARBA00023002"/>
    </source>
</evidence>
<dbReference type="Pfam" id="PF00724">
    <property type="entry name" value="Oxidored_FMN"/>
    <property type="match status" value="2"/>
</dbReference>
<dbReference type="Gene3D" id="3.20.20.70">
    <property type="entry name" value="Aldolase class I"/>
    <property type="match status" value="2"/>
</dbReference>
<dbReference type="Proteomes" id="UP000256964">
    <property type="component" value="Unassembled WGS sequence"/>
</dbReference>
<keyword evidence="5" id="KW-0560">Oxidoreductase</keyword>
<evidence type="ECO:0000259" key="6">
    <source>
        <dbReference type="Pfam" id="PF00724"/>
    </source>
</evidence>
<dbReference type="InterPro" id="IPR001155">
    <property type="entry name" value="OxRdtase_FMN_N"/>
</dbReference>
<keyword evidence="4" id="KW-0521">NADP</keyword>
<dbReference type="InterPro" id="IPR044152">
    <property type="entry name" value="YqjM-like"/>
</dbReference>
<accession>A0A371CJG9</accession>
<reference evidence="7 8" key="1">
    <citation type="journal article" date="2018" name="Biotechnol. Biofuels">
        <title>Integrative visual omics of the white-rot fungus Polyporus brumalis exposes the biotechnological potential of its oxidative enzymes for delignifying raw plant biomass.</title>
        <authorList>
            <person name="Miyauchi S."/>
            <person name="Rancon A."/>
            <person name="Drula E."/>
            <person name="Hage H."/>
            <person name="Chaduli D."/>
            <person name="Favel A."/>
            <person name="Grisel S."/>
            <person name="Henrissat B."/>
            <person name="Herpoel-Gimbert I."/>
            <person name="Ruiz-Duenas F.J."/>
            <person name="Chevret D."/>
            <person name="Hainaut M."/>
            <person name="Lin J."/>
            <person name="Wang M."/>
            <person name="Pangilinan J."/>
            <person name="Lipzen A."/>
            <person name="Lesage-Meessen L."/>
            <person name="Navarro D."/>
            <person name="Riley R."/>
            <person name="Grigoriev I.V."/>
            <person name="Zhou S."/>
            <person name="Raouche S."/>
            <person name="Rosso M.N."/>
        </authorList>
    </citation>
    <scope>NUCLEOTIDE SEQUENCE [LARGE SCALE GENOMIC DNA]</scope>
    <source>
        <strain evidence="7 8">BRFM 1820</strain>
    </source>
</reference>
<proteinExistence type="predicted"/>
<evidence type="ECO:0000313" key="7">
    <source>
        <dbReference type="EMBL" id="RDX40407.1"/>
    </source>
</evidence>
<feature type="domain" description="NADH:flavin oxidoreductase/NADH oxidase N-terminal" evidence="6">
    <location>
        <begin position="213"/>
        <end position="363"/>
    </location>
</feature>
<dbReference type="PANTHER" id="PTHR43303:SF4">
    <property type="entry name" value="NADPH DEHYDROGENASE C23G7.10C-RELATED"/>
    <property type="match status" value="1"/>
</dbReference>
<name>A0A371CJG9_9APHY</name>
<dbReference type="STRING" id="139420.A0A371CJG9"/>
<protein>
    <submittedName>
        <fullName evidence="7">FMN-linked oxidoreductase</fullName>
    </submittedName>
</protein>
<dbReference type="GO" id="GO:0050661">
    <property type="term" value="F:NADP binding"/>
    <property type="evidence" value="ECO:0007669"/>
    <property type="project" value="InterPro"/>
</dbReference>
<evidence type="ECO:0000256" key="4">
    <source>
        <dbReference type="ARBA" id="ARBA00022857"/>
    </source>
</evidence>
<keyword evidence="3" id="KW-0288">FMN</keyword>
<dbReference type="GO" id="GO:0003959">
    <property type="term" value="F:NADPH dehydrogenase activity"/>
    <property type="evidence" value="ECO:0007669"/>
    <property type="project" value="InterPro"/>
</dbReference>
<keyword evidence="8" id="KW-1185">Reference proteome</keyword>
<sequence length="388" mass="41700">MTSKPLFNAPAPNVPSFVPRQYPPAGTAFDPQPDGKPIPSLFRTLKIRGVEFQNRVFLAPLGQYSSENGVVSPWQLVHLGGILTHGPGLTFTEATAVLPEGRATPNDAGIWTDEQASAWGQIVQFAHSQNQKIGVQLAHTGRKASSTVAPWVAAPGTVSAVGGGWPDDVWGPTDEPFQADYPTPKALTKAGISRVVKGFVDAAKRAVRTGFDYGGPFENRIRLAIEVVDAVRSVIPPTMPLFFRVSATDWLEDGQDPRWRLEDTIRLSRVLVEHGVDFIDVSSGGLSSSSRMVPLQYGPGYQVPFAAAIKAALGDKAFVGAVGGINEGKLAQSVLDEGKADAVLVGRMFQKNPGFVWKLADDLGVELHQSVQIGWPFQGRAKKADKED</sequence>
<gene>
    <name evidence="7" type="ORF">OH76DRAFT_1490315</name>
</gene>
<evidence type="ECO:0000256" key="1">
    <source>
        <dbReference type="ARBA" id="ARBA00001917"/>
    </source>
</evidence>
<dbReference type="GO" id="GO:0010181">
    <property type="term" value="F:FMN binding"/>
    <property type="evidence" value="ECO:0007669"/>
    <property type="project" value="InterPro"/>
</dbReference>
<dbReference type="EMBL" id="KZ857558">
    <property type="protein sequence ID" value="RDX40407.1"/>
    <property type="molecule type" value="Genomic_DNA"/>
</dbReference>
<dbReference type="SUPFAM" id="SSF51395">
    <property type="entry name" value="FMN-linked oxidoreductases"/>
    <property type="match status" value="1"/>
</dbReference>